<dbReference type="InterPro" id="IPR036388">
    <property type="entry name" value="WH-like_DNA-bd_sf"/>
</dbReference>
<feature type="domain" description="Cyclic nucleotide-binding" evidence="4">
    <location>
        <begin position="12"/>
        <end position="132"/>
    </location>
</feature>
<dbReference type="SMART" id="SM00100">
    <property type="entry name" value="cNMP"/>
    <property type="match status" value="1"/>
</dbReference>
<dbReference type="InterPro" id="IPR050397">
    <property type="entry name" value="Env_Response_Regulators"/>
</dbReference>
<reference evidence="6 7" key="1">
    <citation type="journal article" date="2019" name="Nat. Commun.">
        <title>The antimicrobial potential of Streptomyces from insect microbiomes.</title>
        <authorList>
            <person name="Chevrette M.G."/>
            <person name="Carlson C.M."/>
            <person name="Ortega H.E."/>
            <person name="Thomas C."/>
            <person name="Ananiev G.E."/>
            <person name="Barns K.J."/>
            <person name="Book A.J."/>
            <person name="Cagnazzo J."/>
            <person name="Carlos C."/>
            <person name="Flanigan W."/>
            <person name="Grubbs K.J."/>
            <person name="Horn H.A."/>
            <person name="Hoffmann F.M."/>
            <person name="Klassen J.L."/>
            <person name="Knack J.J."/>
            <person name="Lewin G.R."/>
            <person name="McDonald B.R."/>
            <person name="Muller L."/>
            <person name="Melo W.G.P."/>
            <person name="Pinto-Tomas A.A."/>
            <person name="Schmitz A."/>
            <person name="Wendt-Pienkowski E."/>
            <person name="Wildman S."/>
            <person name="Zhao M."/>
            <person name="Zhang F."/>
            <person name="Bugni T.S."/>
            <person name="Andes D.R."/>
            <person name="Pupo M.T."/>
            <person name="Currie C.R."/>
        </authorList>
    </citation>
    <scope>NUCLEOTIDE SEQUENCE [LARGE SCALE GENOMIC DNA]</scope>
    <source>
        <strain evidence="6 7">SID5840</strain>
    </source>
</reference>
<dbReference type="InterPro" id="IPR000595">
    <property type="entry name" value="cNMP-bd_dom"/>
</dbReference>
<dbReference type="InterPro" id="IPR036390">
    <property type="entry name" value="WH_DNA-bd_sf"/>
</dbReference>
<dbReference type="InterPro" id="IPR012318">
    <property type="entry name" value="HTH_CRP"/>
</dbReference>
<evidence type="ECO:0000313" key="7">
    <source>
        <dbReference type="Proteomes" id="UP000467124"/>
    </source>
</evidence>
<evidence type="ECO:0000256" key="1">
    <source>
        <dbReference type="ARBA" id="ARBA00023015"/>
    </source>
</evidence>
<dbReference type="SUPFAM" id="SSF51206">
    <property type="entry name" value="cAMP-binding domain-like"/>
    <property type="match status" value="1"/>
</dbReference>
<dbReference type="PANTHER" id="PTHR24567">
    <property type="entry name" value="CRP FAMILY TRANSCRIPTIONAL REGULATORY PROTEIN"/>
    <property type="match status" value="1"/>
</dbReference>
<name>A0A7K2IPD1_9ACTN</name>
<dbReference type="GO" id="GO:0005829">
    <property type="term" value="C:cytosol"/>
    <property type="evidence" value="ECO:0007669"/>
    <property type="project" value="TreeGrafter"/>
</dbReference>
<evidence type="ECO:0000313" key="6">
    <source>
        <dbReference type="EMBL" id="MYR31830.1"/>
    </source>
</evidence>
<dbReference type="SUPFAM" id="SSF46785">
    <property type="entry name" value="Winged helix' DNA-binding domain"/>
    <property type="match status" value="1"/>
</dbReference>
<dbReference type="Proteomes" id="UP000467124">
    <property type="component" value="Unassembled WGS sequence"/>
</dbReference>
<dbReference type="CDD" id="cd00038">
    <property type="entry name" value="CAP_ED"/>
    <property type="match status" value="1"/>
</dbReference>
<dbReference type="SMART" id="SM00419">
    <property type="entry name" value="HTH_CRP"/>
    <property type="match status" value="1"/>
</dbReference>
<comment type="caution">
    <text evidence="6">The sequence shown here is derived from an EMBL/GenBank/DDBJ whole genome shotgun (WGS) entry which is preliminary data.</text>
</comment>
<keyword evidence="2" id="KW-0238">DNA-binding</keyword>
<protein>
    <submittedName>
        <fullName evidence="6">Cyclic nucleotide-binding domain-containing protein</fullName>
    </submittedName>
</protein>
<dbReference type="PANTHER" id="PTHR24567:SF74">
    <property type="entry name" value="HTH-TYPE TRANSCRIPTIONAL REGULATOR ARCR"/>
    <property type="match status" value="1"/>
</dbReference>
<dbReference type="Gene3D" id="2.60.120.10">
    <property type="entry name" value="Jelly Rolls"/>
    <property type="match status" value="1"/>
</dbReference>
<dbReference type="EMBL" id="WWHY01000001">
    <property type="protein sequence ID" value="MYR31830.1"/>
    <property type="molecule type" value="Genomic_DNA"/>
</dbReference>
<organism evidence="6 7">
    <name type="scientific">Nocardiopsis alba</name>
    <dbReference type="NCBI Taxonomy" id="53437"/>
    <lineage>
        <taxon>Bacteria</taxon>
        <taxon>Bacillati</taxon>
        <taxon>Actinomycetota</taxon>
        <taxon>Actinomycetes</taxon>
        <taxon>Streptosporangiales</taxon>
        <taxon>Nocardiopsidaceae</taxon>
        <taxon>Nocardiopsis</taxon>
    </lineage>
</organism>
<proteinExistence type="predicted"/>
<dbReference type="AlphaFoldDB" id="A0A7K2IPD1"/>
<accession>A0A7K2IPD1</accession>
<dbReference type="PROSITE" id="PS51063">
    <property type="entry name" value="HTH_CRP_2"/>
    <property type="match status" value="1"/>
</dbReference>
<dbReference type="Gene3D" id="1.10.10.10">
    <property type="entry name" value="Winged helix-like DNA-binding domain superfamily/Winged helix DNA-binding domain"/>
    <property type="match status" value="1"/>
</dbReference>
<evidence type="ECO:0000256" key="3">
    <source>
        <dbReference type="ARBA" id="ARBA00023163"/>
    </source>
</evidence>
<dbReference type="InterPro" id="IPR018490">
    <property type="entry name" value="cNMP-bd_dom_sf"/>
</dbReference>
<dbReference type="InterPro" id="IPR014710">
    <property type="entry name" value="RmlC-like_jellyroll"/>
</dbReference>
<dbReference type="GO" id="GO:0003700">
    <property type="term" value="F:DNA-binding transcription factor activity"/>
    <property type="evidence" value="ECO:0007669"/>
    <property type="project" value="TreeGrafter"/>
</dbReference>
<keyword evidence="3" id="KW-0804">Transcription</keyword>
<sequence>MSRGRSWPARSPLARFSEAARADLVALGRHVDYAPDTTLMRQGEHSTHVLILLDGHVKVVTTSYNGKTVLLALRSRGDLVGELAGLDLSPRMATVQTAGPVSARALTSSEFHSFLETNPGAARTITGSVAAKLRLATERILDYSSHDVPARVARVLVRLLHDHGVRTPEGLALGIRVSQPELASIISASEAAVSKALTDLRGRGVVATGYRRFTVTDVPALMEQAGFPPKSRRIPYS</sequence>
<dbReference type="PROSITE" id="PS50042">
    <property type="entry name" value="CNMP_BINDING_3"/>
    <property type="match status" value="1"/>
</dbReference>
<dbReference type="RefSeq" id="WP_161110480.1">
    <property type="nucleotide sequence ID" value="NZ_JBHYPC010000002.1"/>
</dbReference>
<evidence type="ECO:0000256" key="2">
    <source>
        <dbReference type="ARBA" id="ARBA00023125"/>
    </source>
</evidence>
<gene>
    <name evidence="6" type="ORF">GTW20_05970</name>
</gene>
<dbReference type="Pfam" id="PF13545">
    <property type="entry name" value="HTH_Crp_2"/>
    <property type="match status" value="1"/>
</dbReference>
<evidence type="ECO:0000259" key="4">
    <source>
        <dbReference type="PROSITE" id="PS50042"/>
    </source>
</evidence>
<keyword evidence="1" id="KW-0805">Transcription regulation</keyword>
<dbReference type="GO" id="GO:0003677">
    <property type="term" value="F:DNA binding"/>
    <property type="evidence" value="ECO:0007669"/>
    <property type="project" value="UniProtKB-KW"/>
</dbReference>
<feature type="domain" description="HTH crp-type" evidence="5">
    <location>
        <begin position="146"/>
        <end position="219"/>
    </location>
</feature>
<evidence type="ECO:0000259" key="5">
    <source>
        <dbReference type="PROSITE" id="PS51063"/>
    </source>
</evidence>
<dbReference type="Pfam" id="PF00027">
    <property type="entry name" value="cNMP_binding"/>
    <property type="match status" value="1"/>
</dbReference>